<comment type="caution">
    <text evidence="2">The sequence shown here is derived from an EMBL/GenBank/DDBJ whole genome shotgun (WGS) entry which is preliminary data.</text>
</comment>
<gene>
    <name evidence="2" type="ORF">BHW43_07520</name>
</gene>
<organism evidence="2 3">
    <name type="scientific">Phascolarctobacterium succinatutens</name>
    <dbReference type="NCBI Taxonomy" id="626940"/>
    <lineage>
        <taxon>Bacteria</taxon>
        <taxon>Bacillati</taxon>
        <taxon>Bacillota</taxon>
        <taxon>Negativicutes</taxon>
        <taxon>Acidaminococcales</taxon>
        <taxon>Acidaminococcaceae</taxon>
        <taxon>Phascolarctobacterium</taxon>
    </lineage>
</organism>
<evidence type="ECO:0000256" key="1">
    <source>
        <dbReference type="ARBA" id="ARBA00022729"/>
    </source>
</evidence>
<dbReference type="AlphaFoldDB" id="A0A1Q6R442"/>
<protein>
    <recommendedName>
        <fullName evidence="4">ABC transporter substrate-binding protein</fullName>
    </recommendedName>
</protein>
<dbReference type="RefSeq" id="WP_303680078.1">
    <property type="nucleotide sequence ID" value="NZ_MNTG01000033.1"/>
</dbReference>
<evidence type="ECO:0000313" key="2">
    <source>
        <dbReference type="EMBL" id="OLA37117.1"/>
    </source>
</evidence>
<sequence length="329" mass="36690">MIRCIFLVLILAGILTGGCGEQPASVQNAGAKTIILYSELDNKFTENLVDAFNKDNKAKLQLKAVYELKPGGELPDVVLAEQRTLAGLKRQGSLKPVAFADGDRLPQKFRDADLNWYGVFYDPIVFLVNQQYARTVGQANICSWQDLAGKEQLRIALENLSDSNSTQNFLAGLADRFGEDESLEYLGNINRFIGQYAKFPFTPVRMAAVGDADVAITRQSYVFKYLENKFPAYVVYPKEGTPVNLFCVGLFKNTADDLQGLAVMEWLLTSEQVQAIAQENATGYLFLFPRGFDEAAADGDKIWLNSSYLEPVKQDSLTNKWLSKVRFSK</sequence>
<dbReference type="PANTHER" id="PTHR30006">
    <property type="entry name" value="THIAMINE-BINDING PERIPLASMIC PROTEIN-RELATED"/>
    <property type="match status" value="1"/>
</dbReference>
<dbReference type="Proteomes" id="UP000186777">
    <property type="component" value="Unassembled WGS sequence"/>
</dbReference>
<reference evidence="2 3" key="1">
    <citation type="journal article" date="2016" name="Nat. Biotechnol.">
        <title>Measurement of bacterial replication rates in microbial communities.</title>
        <authorList>
            <person name="Brown C.T."/>
            <person name="Olm M.R."/>
            <person name="Thomas B.C."/>
            <person name="Banfield J.F."/>
        </authorList>
    </citation>
    <scope>NUCLEOTIDE SEQUENCE [LARGE SCALE GENOMIC DNA]</scope>
    <source>
        <strain evidence="2">46_33</strain>
    </source>
</reference>
<dbReference type="STRING" id="626940.BHW43_07520"/>
<name>A0A1Q6R442_9FIRM</name>
<proteinExistence type="predicted"/>
<keyword evidence="1" id="KW-0732">Signal</keyword>
<dbReference type="Pfam" id="PF13343">
    <property type="entry name" value="SBP_bac_6"/>
    <property type="match status" value="1"/>
</dbReference>
<accession>A0A1Q6R442</accession>
<evidence type="ECO:0000313" key="3">
    <source>
        <dbReference type="Proteomes" id="UP000186777"/>
    </source>
</evidence>
<dbReference type="PROSITE" id="PS51257">
    <property type="entry name" value="PROKAR_LIPOPROTEIN"/>
    <property type="match status" value="1"/>
</dbReference>
<dbReference type="SUPFAM" id="SSF53850">
    <property type="entry name" value="Periplasmic binding protein-like II"/>
    <property type="match status" value="1"/>
</dbReference>
<dbReference type="EMBL" id="MNTG01000033">
    <property type="protein sequence ID" value="OLA37117.1"/>
    <property type="molecule type" value="Genomic_DNA"/>
</dbReference>
<dbReference type="Gene3D" id="3.40.190.10">
    <property type="entry name" value="Periplasmic binding protein-like II"/>
    <property type="match status" value="2"/>
</dbReference>
<evidence type="ECO:0008006" key="4">
    <source>
        <dbReference type="Google" id="ProtNLM"/>
    </source>
</evidence>